<feature type="region of interest" description="Disordered" evidence="1">
    <location>
        <begin position="319"/>
        <end position="464"/>
    </location>
</feature>
<keyword evidence="5" id="KW-1185">Reference proteome</keyword>
<evidence type="ECO:0000259" key="3">
    <source>
        <dbReference type="Pfam" id="PF23041"/>
    </source>
</evidence>
<evidence type="ECO:0000313" key="4">
    <source>
        <dbReference type="EMBL" id="GKV32701.1"/>
    </source>
</evidence>
<dbReference type="PANTHER" id="PTHR33826:SF2">
    <property type="entry name" value="HYDROXYPROLINE-RICH GLYCOPROTEIN FAMILY PROTEIN"/>
    <property type="match status" value="1"/>
</dbReference>
<dbReference type="Proteomes" id="UP001054252">
    <property type="component" value="Unassembled WGS sequence"/>
</dbReference>
<feature type="domain" description="DUF7036" evidence="3">
    <location>
        <begin position="86"/>
        <end position="177"/>
    </location>
</feature>
<comment type="caution">
    <text evidence="4">The sequence shown here is derived from an EMBL/GenBank/DDBJ whole genome shotgun (WGS) entry which is preliminary data.</text>
</comment>
<evidence type="ECO:0000313" key="5">
    <source>
        <dbReference type="Proteomes" id="UP001054252"/>
    </source>
</evidence>
<feature type="region of interest" description="Disordered" evidence="1">
    <location>
        <begin position="1"/>
        <end position="20"/>
    </location>
</feature>
<organism evidence="4 5">
    <name type="scientific">Rubroshorea leprosula</name>
    <dbReference type="NCBI Taxonomy" id="152421"/>
    <lineage>
        <taxon>Eukaryota</taxon>
        <taxon>Viridiplantae</taxon>
        <taxon>Streptophyta</taxon>
        <taxon>Embryophyta</taxon>
        <taxon>Tracheophyta</taxon>
        <taxon>Spermatophyta</taxon>
        <taxon>Magnoliopsida</taxon>
        <taxon>eudicotyledons</taxon>
        <taxon>Gunneridae</taxon>
        <taxon>Pentapetalae</taxon>
        <taxon>rosids</taxon>
        <taxon>malvids</taxon>
        <taxon>Malvales</taxon>
        <taxon>Dipterocarpaceae</taxon>
        <taxon>Rubroshorea</taxon>
    </lineage>
</organism>
<feature type="compositionally biased region" description="Basic residues" evidence="1">
    <location>
        <begin position="336"/>
        <end position="348"/>
    </location>
</feature>
<keyword evidence="2" id="KW-0812">Transmembrane</keyword>
<dbReference type="PANTHER" id="PTHR33826">
    <property type="entry name" value="F20B24.21"/>
    <property type="match status" value="1"/>
</dbReference>
<gene>
    <name evidence="4" type="ORF">SLEP1_g41288</name>
</gene>
<keyword evidence="2" id="KW-0472">Membrane</keyword>
<dbReference type="EMBL" id="BPVZ01000097">
    <property type="protein sequence ID" value="GKV32701.1"/>
    <property type="molecule type" value="Genomic_DNA"/>
</dbReference>
<evidence type="ECO:0000256" key="2">
    <source>
        <dbReference type="SAM" id="Phobius"/>
    </source>
</evidence>
<name>A0AAV5L626_9ROSI</name>
<reference evidence="4 5" key="1">
    <citation type="journal article" date="2021" name="Commun. Biol.">
        <title>The genome of Shorea leprosula (Dipterocarpaceae) highlights the ecological relevance of drought in aseasonal tropical rainforests.</title>
        <authorList>
            <person name="Ng K.K.S."/>
            <person name="Kobayashi M.J."/>
            <person name="Fawcett J.A."/>
            <person name="Hatakeyama M."/>
            <person name="Paape T."/>
            <person name="Ng C.H."/>
            <person name="Ang C.C."/>
            <person name="Tnah L.H."/>
            <person name="Lee C.T."/>
            <person name="Nishiyama T."/>
            <person name="Sese J."/>
            <person name="O'Brien M.J."/>
            <person name="Copetti D."/>
            <person name="Mohd Noor M.I."/>
            <person name="Ong R.C."/>
            <person name="Putra M."/>
            <person name="Sireger I.Z."/>
            <person name="Indrioko S."/>
            <person name="Kosugi Y."/>
            <person name="Izuno A."/>
            <person name="Isagi Y."/>
            <person name="Lee S.L."/>
            <person name="Shimizu K.K."/>
        </authorList>
    </citation>
    <scope>NUCLEOTIDE SEQUENCE [LARGE SCALE GENOMIC DNA]</scope>
    <source>
        <strain evidence="4">214</strain>
    </source>
</reference>
<proteinExistence type="predicted"/>
<dbReference type="AlphaFoldDB" id="A0AAV5L626"/>
<feature type="transmembrane region" description="Helical" evidence="2">
    <location>
        <begin position="38"/>
        <end position="60"/>
    </location>
</feature>
<keyword evidence="2" id="KW-1133">Transmembrane helix</keyword>
<feature type="compositionally biased region" description="Polar residues" evidence="1">
    <location>
        <begin position="9"/>
        <end position="20"/>
    </location>
</feature>
<feature type="compositionally biased region" description="Polar residues" evidence="1">
    <location>
        <begin position="375"/>
        <end position="389"/>
    </location>
</feature>
<protein>
    <recommendedName>
        <fullName evidence="3">DUF7036 domain-containing protein</fullName>
    </recommendedName>
</protein>
<sequence>MGKAEEEQNLSGSTSSEGSEQNVEPRLRCVGFRWRRFIGLRCLLVLLFSLGVFLSALFWLPPFLRFADQGDLDLDPRFKGHDIVASFNLHQPISLLEDNILQLGNDILDEIDSPSIKIVILDLEPLAGSNITKVVFAVDPEVNYSKISPTAESLVRASFEYLVTHQSSLRLTKSLFGDPSFFEVLRFPGGITVIPLQNVFLLQKVQFLFNFTLNFPIYQIQVRFNELAHQLKLGLQLAPYENLYVSLSNSKGSTVDPPTIVQSSVLLAIGKTPSMPRLKQLAQTIKRSHSRNLGLNNTVFGRVKQVHLSSILQHSLNGGDGTSWSPSPAPLPHSHQSQHHHHHHRHHVANLPPAVSPAPSPENGARWAHEAAPASHNNSPTPRKSSPAPQKSHRAEAPGCQFRNSTRFKGKTREASHSSPTVAPRISPHHSASLPKHKHQQVPAPSPRPRLISHPDPASSPLPHVVFAHVQPPSKGESVSPSSSASSSLQDFQWTWSLLLAIILNL</sequence>
<accession>A0AAV5L626</accession>
<evidence type="ECO:0000256" key="1">
    <source>
        <dbReference type="SAM" id="MobiDB-lite"/>
    </source>
</evidence>
<dbReference type="InterPro" id="IPR055464">
    <property type="entry name" value="DUF7036"/>
</dbReference>
<dbReference type="Pfam" id="PF23041">
    <property type="entry name" value="DUF7036"/>
    <property type="match status" value="2"/>
</dbReference>
<feature type="domain" description="DUF7036" evidence="3">
    <location>
        <begin position="210"/>
        <end position="301"/>
    </location>
</feature>